<feature type="signal peptide" evidence="1">
    <location>
        <begin position="1"/>
        <end position="20"/>
    </location>
</feature>
<keyword evidence="1" id="KW-0732">Signal</keyword>
<evidence type="ECO:0008006" key="4">
    <source>
        <dbReference type="Google" id="ProtNLM"/>
    </source>
</evidence>
<keyword evidence="3" id="KW-1185">Reference proteome</keyword>
<gene>
    <name evidence="2" type="ORF">H8S65_00930</name>
</gene>
<evidence type="ECO:0000313" key="3">
    <source>
        <dbReference type="Proteomes" id="UP000651475"/>
    </source>
</evidence>
<dbReference type="EMBL" id="JACOOJ010000001">
    <property type="protein sequence ID" value="MBC5631341.1"/>
    <property type="molecule type" value="Genomic_DNA"/>
</dbReference>
<reference evidence="2 3" key="1">
    <citation type="submission" date="2020-08" db="EMBL/GenBank/DDBJ databases">
        <title>Genome public.</title>
        <authorList>
            <person name="Liu C."/>
            <person name="Sun Q."/>
        </authorList>
    </citation>
    <scope>NUCLEOTIDE SEQUENCE [LARGE SCALE GENOMIC DNA]</scope>
    <source>
        <strain evidence="2 3">NSJ-79</strain>
    </source>
</reference>
<sequence length="250" mass="28384">MSLQALILALMLLAASPAEAGSPRSHALLLAPEWEQAAQRAKERRAAWREVFESLEADPAECEAVVFPELLRYSRVQDGVEQAALLALYVQGGKAKADFSVGMFQMKPSFVEQVETAWMRSPLRHAFKLYFDTADNREQRSRRIRRLADERWQCVYLAVFVRLLMEREPSLATLPAGERVRLLATAYNFSFTAPLGELRLRQSRKTFHLDLLPSRKTAYYAYAGIAAEWFAVTDTSRIETPAMERLPASL</sequence>
<feature type="chain" id="PRO_5046657271" description="DUF4919 domain-containing protein" evidence="1">
    <location>
        <begin position="21"/>
        <end position="250"/>
    </location>
</feature>
<comment type="caution">
    <text evidence="2">The sequence shown here is derived from an EMBL/GenBank/DDBJ whole genome shotgun (WGS) entry which is preliminary data.</text>
</comment>
<accession>A0ABR7DIV8</accession>
<dbReference type="Proteomes" id="UP000651475">
    <property type="component" value="Unassembled WGS sequence"/>
</dbReference>
<evidence type="ECO:0000256" key="1">
    <source>
        <dbReference type="SAM" id="SignalP"/>
    </source>
</evidence>
<dbReference type="RefSeq" id="WP_186928079.1">
    <property type="nucleotide sequence ID" value="NZ_JACOOJ010000001.1"/>
</dbReference>
<proteinExistence type="predicted"/>
<name>A0ABR7DIV8_9BACT</name>
<organism evidence="2 3">
    <name type="scientific">Parabacteroides hominis</name>
    <dbReference type="NCBI Taxonomy" id="2763057"/>
    <lineage>
        <taxon>Bacteria</taxon>
        <taxon>Pseudomonadati</taxon>
        <taxon>Bacteroidota</taxon>
        <taxon>Bacteroidia</taxon>
        <taxon>Bacteroidales</taxon>
        <taxon>Tannerellaceae</taxon>
        <taxon>Parabacteroides</taxon>
    </lineage>
</organism>
<evidence type="ECO:0000313" key="2">
    <source>
        <dbReference type="EMBL" id="MBC5631341.1"/>
    </source>
</evidence>
<protein>
    <recommendedName>
        <fullName evidence="4">DUF4919 domain-containing protein</fullName>
    </recommendedName>
</protein>